<dbReference type="OrthoDB" id="9815116at2"/>
<keyword evidence="7" id="KW-1185">Reference proteome</keyword>
<name>A0A1G6A0L0_EUBOX</name>
<dbReference type="CDD" id="cd02042">
    <property type="entry name" value="ParAB_family"/>
    <property type="match status" value="1"/>
</dbReference>
<dbReference type="EMBL" id="FMXR01000004">
    <property type="protein sequence ID" value="SDB01850.1"/>
    <property type="molecule type" value="Genomic_DNA"/>
</dbReference>
<dbReference type="FunFam" id="3.40.50.300:FF:000285">
    <property type="entry name" value="Sporulation initiation inhibitor Soj"/>
    <property type="match status" value="1"/>
</dbReference>
<comment type="catalytic activity">
    <reaction evidence="2">
        <text>ATP + H2O = ADP + phosphate + H(+)</text>
        <dbReference type="Rhea" id="RHEA:13065"/>
        <dbReference type="ChEBI" id="CHEBI:15377"/>
        <dbReference type="ChEBI" id="CHEBI:15378"/>
        <dbReference type="ChEBI" id="CHEBI:30616"/>
        <dbReference type="ChEBI" id="CHEBI:43474"/>
        <dbReference type="ChEBI" id="CHEBI:456216"/>
    </reaction>
</comment>
<dbReference type="PANTHER" id="PTHR13696:SF99">
    <property type="entry name" value="COBYRINIC ACID AC-DIAMIDE SYNTHASE"/>
    <property type="match status" value="1"/>
</dbReference>
<dbReference type="InterPro" id="IPR050678">
    <property type="entry name" value="DNA_Partitioning_ATPase"/>
</dbReference>
<feature type="domain" description="AAA" evidence="5">
    <location>
        <begin position="3"/>
        <end position="183"/>
    </location>
</feature>
<dbReference type="Proteomes" id="UP000199228">
    <property type="component" value="Unassembled WGS sequence"/>
</dbReference>
<dbReference type="STRING" id="1732.SAMN02910417_00095"/>
<dbReference type="PANTHER" id="PTHR13696">
    <property type="entry name" value="P-LOOP CONTAINING NUCLEOSIDE TRIPHOSPHATE HYDROLASE"/>
    <property type="match status" value="1"/>
</dbReference>
<evidence type="ECO:0000256" key="3">
    <source>
        <dbReference type="ARBA" id="ARBA00062323"/>
    </source>
</evidence>
<accession>A0A1G6A0L0</accession>
<comment type="similarity">
    <text evidence="1">Belongs to the ParA family.</text>
</comment>
<protein>
    <recommendedName>
        <fullName evidence="4">Sporulation initiation inhibitor protein Soj</fullName>
    </recommendedName>
</protein>
<dbReference type="InterPro" id="IPR025669">
    <property type="entry name" value="AAA_dom"/>
</dbReference>
<evidence type="ECO:0000256" key="2">
    <source>
        <dbReference type="ARBA" id="ARBA00049360"/>
    </source>
</evidence>
<proteinExistence type="inferred from homology"/>
<sequence length="258" mass="28326">MSKILVCANEKGGVAKTTTTVNLGIGLAKKGKRVLVIDNDPQGSLTVALGFHNPGQMEYTMTTVYNNVIDEVEFDPREAILHHKEGVDLLPANNMLNSIETALINVMGRETILSDYIGMVKDDYDYIIIDCSPNLGMLTLNALAAGDEILIPVQPTFLAVKGLEELLRIIFQIKRKINPKLEIKGILLTMVDARTNYAKDIAEMLNNAYGKDINIFKNKIPHSVRAAEATTVGKSIYEYDPKGTVATAYEALTQEVIA</sequence>
<dbReference type="Gene3D" id="3.40.50.300">
    <property type="entry name" value="P-loop containing nucleotide triphosphate hydrolases"/>
    <property type="match status" value="1"/>
</dbReference>
<comment type="subunit">
    <text evidence="3">Dimerizes in the presence of ATP but not ADP; ATP-binding is required for double-stranded (ds)DNA-binding. Interacts with DnaA.</text>
</comment>
<evidence type="ECO:0000313" key="7">
    <source>
        <dbReference type="Proteomes" id="UP000199228"/>
    </source>
</evidence>
<dbReference type="RefSeq" id="WP_090170875.1">
    <property type="nucleotide sequence ID" value="NZ_FMXR01000004.1"/>
</dbReference>
<dbReference type="AlphaFoldDB" id="A0A1G6A0L0"/>
<evidence type="ECO:0000256" key="4">
    <source>
        <dbReference type="ARBA" id="ARBA00071824"/>
    </source>
</evidence>
<reference evidence="6 7" key="1">
    <citation type="submission" date="2016-10" db="EMBL/GenBank/DDBJ databases">
        <authorList>
            <person name="de Groot N.N."/>
        </authorList>
    </citation>
    <scope>NUCLEOTIDE SEQUENCE [LARGE SCALE GENOMIC DNA]</scope>
    <source>
        <strain evidence="6 7">DSM 3217</strain>
    </source>
</reference>
<evidence type="ECO:0000256" key="1">
    <source>
        <dbReference type="ARBA" id="ARBA00006976"/>
    </source>
</evidence>
<dbReference type="Pfam" id="PF13614">
    <property type="entry name" value="AAA_31"/>
    <property type="match status" value="1"/>
</dbReference>
<gene>
    <name evidence="6" type="ORF">SAMN02910417_00095</name>
</gene>
<dbReference type="SUPFAM" id="SSF52540">
    <property type="entry name" value="P-loop containing nucleoside triphosphate hydrolases"/>
    <property type="match status" value="1"/>
</dbReference>
<evidence type="ECO:0000313" key="6">
    <source>
        <dbReference type="EMBL" id="SDB01850.1"/>
    </source>
</evidence>
<organism evidence="6 7">
    <name type="scientific">Eubacterium oxidoreducens</name>
    <dbReference type="NCBI Taxonomy" id="1732"/>
    <lineage>
        <taxon>Bacteria</taxon>
        <taxon>Bacillati</taxon>
        <taxon>Bacillota</taxon>
        <taxon>Clostridia</taxon>
        <taxon>Eubacteriales</taxon>
        <taxon>Eubacteriaceae</taxon>
        <taxon>Eubacterium</taxon>
    </lineage>
</organism>
<evidence type="ECO:0000259" key="5">
    <source>
        <dbReference type="Pfam" id="PF13614"/>
    </source>
</evidence>
<dbReference type="PIRSF" id="PIRSF009320">
    <property type="entry name" value="Nuc_binding_HP_1000"/>
    <property type="match status" value="1"/>
</dbReference>
<dbReference type="InterPro" id="IPR027417">
    <property type="entry name" value="P-loop_NTPase"/>
</dbReference>